<dbReference type="Proteomes" id="UP001159363">
    <property type="component" value="Chromosome 15"/>
</dbReference>
<sequence length="471" mass="52291">MRLTEFLARRLRKRGHGGWAVSLLASHQGDPGSIPVRVTPDFRMWESCRTMPLVAWFSWGSPVSPAISFRRCSILASITLISSQDLDVKSRPNLFTHSRDIIIVDPQSRAPGSRSVLAALQSLRYLAPRQSDDVNSLMARRRRTSPRRVVGFFSSCAGLGDELVRNPLARRSDAARCSAMALPKVAETSTKFREASIFTTSDEMQSSEEQDRLEETHMSATFIACDKQSPRPAGRLRVVHGRMSQRERVGVNDPVAPSHVIMTTFSIMSGIDEATLNFIVLKARVPRIRDKTSKVCRRISHVLTPSSDKFLSFGNPFPKELLSGLDRRQLLETRSYAALVKSTRRKGRRDYDAGARQGDSAKGPRDKIDVKHVYTEVDFAAGSRFVRLALSDSEPVTDLHEVSVEQRQNARARETGDPRGKPAAKRRHATIPTCENPGVSLPGIEPGSPSWDASGLTTSPPRLLFERGNPL</sequence>
<reference evidence="2 3" key="1">
    <citation type="submission" date="2023-02" db="EMBL/GenBank/DDBJ databases">
        <title>LHISI_Scaffold_Assembly.</title>
        <authorList>
            <person name="Stuart O.P."/>
            <person name="Cleave R."/>
            <person name="Magrath M.J.L."/>
            <person name="Mikheyev A.S."/>
        </authorList>
    </citation>
    <scope>NUCLEOTIDE SEQUENCE [LARGE SCALE GENOMIC DNA]</scope>
    <source>
        <strain evidence="2">Daus_M_001</strain>
        <tissue evidence="2">Leg muscle</tissue>
    </source>
</reference>
<evidence type="ECO:0000313" key="3">
    <source>
        <dbReference type="Proteomes" id="UP001159363"/>
    </source>
</evidence>
<feature type="region of interest" description="Disordered" evidence="1">
    <location>
        <begin position="346"/>
        <end position="365"/>
    </location>
</feature>
<accession>A0ABQ9G2Z0</accession>
<dbReference type="EMBL" id="JARBHB010000016">
    <property type="protein sequence ID" value="KAJ8866568.1"/>
    <property type="molecule type" value="Genomic_DNA"/>
</dbReference>
<gene>
    <name evidence="2" type="ORF">PR048_032427</name>
</gene>
<protein>
    <submittedName>
        <fullName evidence="2">Uncharacterized protein</fullName>
    </submittedName>
</protein>
<keyword evidence="3" id="KW-1185">Reference proteome</keyword>
<evidence type="ECO:0000256" key="1">
    <source>
        <dbReference type="SAM" id="MobiDB-lite"/>
    </source>
</evidence>
<feature type="compositionally biased region" description="Basic and acidic residues" evidence="1">
    <location>
        <begin position="411"/>
        <end position="420"/>
    </location>
</feature>
<proteinExistence type="predicted"/>
<comment type="caution">
    <text evidence="2">The sequence shown here is derived from an EMBL/GenBank/DDBJ whole genome shotgun (WGS) entry which is preliminary data.</text>
</comment>
<name>A0ABQ9G2Z0_9NEOP</name>
<organism evidence="2 3">
    <name type="scientific">Dryococelus australis</name>
    <dbReference type="NCBI Taxonomy" id="614101"/>
    <lineage>
        <taxon>Eukaryota</taxon>
        <taxon>Metazoa</taxon>
        <taxon>Ecdysozoa</taxon>
        <taxon>Arthropoda</taxon>
        <taxon>Hexapoda</taxon>
        <taxon>Insecta</taxon>
        <taxon>Pterygota</taxon>
        <taxon>Neoptera</taxon>
        <taxon>Polyneoptera</taxon>
        <taxon>Phasmatodea</taxon>
        <taxon>Verophasmatodea</taxon>
        <taxon>Anareolatae</taxon>
        <taxon>Phasmatidae</taxon>
        <taxon>Eurycanthinae</taxon>
        <taxon>Dryococelus</taxon>
    </lineage>
</organism>
<feature type="region of interest" description="Disordered" evidence="1">
    <location>
        <begin position="399"/>
        <end position="471"/>
    </location>
</feature>
<evidence type="ECO:0000313" key="2">
    <source>
        <dbReference type="EMBL" id="KAJ8866568.1"/>
    </source>
</evidence>